<reference evidence="2 3" key="1">
    <citation type="submission" date="2023-05" db="EMBL/GenBank/DDBJ databases">
        <title>B98-5 Cell Line De Novo Hybrid Assembly: An Optical Mapping Approach.</title>
        <authorList>
            <person name="Kananen K."/>
            <person name="Auerbach J.A."/>
            <person name="Kautto E."/>
            <person name="Blachly J.S."/>
        </authorList>
    </citation>
    <scope>NUCLEOTIDE SEQUENCE [LARGE SCALE GENOMIC DNA]</scope>
    <source>
        <strain evidence="2">B95-8</strain>
        <tissue evidence="2">Cell line</tissue>
    </source>
</reference>
<evidence type="ECO:0000256" key="1">
    <source>
        <dbReference type="SAM" id="MobiDB-lite"/>
    </source>
</evidence>
<keyword evidence="3" id="KW-1185">Reference proteome</keyword>
<feature type="non-terminal residue" evidence="2">
    <location>
        <position position="1"/>
    </location>
</feature>
<dbReference type="Proteomes" id="UP001266305">
    <property type="component" value="Unassembled WGS sequence"/>
</dbReference>
<accession>A0ABQ9V7J3</accession>
<evidence type="ECO:0000313" key="3">
    <source>
        <dbReference type="Proteomes" id="UP001266305"/>
    </source>
</evidence>
<gene>
    <name evidence="2" type="ORF">P7K49_014740</name>
</gene>
<dbReference type="EMBL" id="JASSZA010000007">
    <property type="protein sequence ID" value="KAK2105226.1"/>
    <property type="molecule type" value="Genomic_DNA"/>
</dbReference>
<name>A0ABQ9V7J3_SAGOE</name>
<comment type="caution">
    <text evidence="2">The sequence shown here is derived from an EMBL/GenBank/DDBJ whole genome shotgun (WGS) entry which is preliminary data.</text>
</comment>
<sequence>RVQELLLPLLPRPPKTLLHSLTRRRSFPPPDSGSSSTASPGGAGRAPRPAPRA</sequence>
<protein>
    <submittedName>
        <fullName evidence="2">Uncharacterized protein</fullName>
    </submittedName>
</protein>
<organism evidence="2 3">
    <name type="scientific">Saguinus oedipus</name>
    <name type="common">Cotton-top tamarin</name>
    <name type="synonym">Oedipomidas oedipus</name>
    <dbReference type="NCBI Taxonomy" id="9490"/>
    <lineage>
        <taxon>Eukaryota</taxon>
        <taxon>Metazoa</taxon>
        <taxon>Chordata</taxon>
        <taxon>Craniata</taxon>
        <taxon>Vertebrata</taxon>
        <taxon>Euteleostomi</taxon>
        <taxon>Mammalia</taxon>
        <taxon>Eutheria</taxon>
        <taxon>Euarchontoglires</taxon>
        <taxon>Primates</taxon>
        <taxon>Haplorrhini</taxon>
        <taxon>Platyrrhini</taxon>
        <taxon>Cebidae</taxon>
        <taxon>Callitrichinae</taxon>
        <taxon>Saguinus</taxon>
    </lineage>
</organism>
<evidence type="ECO:0000313" key="2">
    <source>
        <dbReference type="EMBL" id="KAK2105226.1"/>
    </source>
</evidence>
<feature type="region of interest" description="Disordered" evidence="1">
    <location>
        <begin position="1"/>
        <end position="53"/>
    </location>
</feature>
<proteinExistence type="predicted"/>